<name>A0ABS4KH11_9FIRM</name>
<dbReference type="PROSITE" id="PS50885">
    <property type="entry name" value="HAMP"/>
    <property type="match status" value="1"/>
</dbReference>
<evidence type="ECO:0000256" key="6">
    <source>
        <dbReference type="ARBA" id="ARBA00023136"/>
    </source>
</evidence>
<dbReference type="CDD" id="cd18774">
    <property type="entry name" value="PDC2_HK_sensor"/>
    <property type="match status" value="1"/>
</dbReference>
<protein>
    <submittedName>
        <fullName evidence="13">Methyl-accepting chemotaxis protein</fullName>
    </submittedName>
</protein>
<dbReference type="PROSITE" id="PS50111">
    <property type="entry name" value="CHEMOTAXIS_TRANSDUC_2"/>
    <property type="match status" value="1"/>
</dbReference>
<evidence type="ECO:0000256" key="5">
    <source>
        <dbReference type="ARBA" id="ARBA00022989"/>
    </source>
</evidence>
<evidence type="ECO:0000313" key="13">
    <source>
        <dbReference type="EMBL" id="MBP2027071.1"/>
    </source>
</evidence>
<evidence type="ECO:0000256" key="2">
    <source>
        <dbReference type="ARBA" id="ARBA00022475"/>
    </source>
</evidence>
<evidence type="ECO:0000259" key="11">
    <source>
        <dbReference type="PROSITE" id="PS50111"/>
    </source>
</evidence>
<keyword evidence="5 10" id="KW-1133">Transmembrane helix</keyword>
<feature type="domain" description="Methyl-accepting transducer" evidence="11">
    <location>
        <begin position="419"/>
        <end position="676"/>
    </location>
</feature>
<dbReference type="CDD" id="cd06225">
    <property type="entry name" value="HAMP"/>
    <property type="match status" value="1"/>
</dbReference>
<dbReference type="Pfam" id="PF02743">
    <property type="entry name" value="dCache_1"/>
    <property type="match status" value="1"/>
</dbReference>
<dbReference type="CDD" id="cd12913">
    <property type="entry name" value="PDC1_MCP_like"/>
    <property type="match status" value="1"/>
</dbReference>
<dbReference type="SMART" id="SM00304">
    <property type="entry name" value="HAMP"/>
    <property type="match status" value="2"/>
</dbReference>
<keyword evidence="3" id="KW-0145">Chemotaxis</keyword>
<dbReference type="Pfam" id="PF00015">
    <property type="entry name" value="MCPsignal"/>
    <property type="match status" value="1"/>
</dbReference>
<organism evidence="13 14">
    <name type="scientific">Acetoanaerobium pronyense</name>
    <dbReference type="NCBI Taxonomy" id="1482736"/>
    <lineage>
        <taxon>Bacteria</taxon>
        <taxon>Bacillati</taxon>
        <taxon>Bacillota</taxon>
        <taxon>Clostridia</taxon>
        <taxon>Peptostreptococcales</taxon>
        <taxon>Filifactoraceae</taxon>
        <taxon>Acetoanaerobium</taxon>
    </lineage>
</organism>
<dbReference type="Pfam" id="PF00672">
    <property type="entry name" value="HAMP"/>
    <property type="match status" value="1"/>
</dbReference>
<keyword evidence="4 10" id="KW-0812">Transmembrane</keyword>
<dbReference type="SMART" id="SM00283">
    <property type="entry name" value="MA"/>
    <property type="match status" value="1"/>
</dbReference>
<dbReference type="Gene3D" id="1.10.287.950">
    <property type="entry name" value="Methyl-accepting chemotaxis protein"/>
    <property type="match status" value="1"/>
</dbReference>
<dbReference type="Gene3D" id="6.10.340.10">
    <property type="match status" value="1"/>
</dbReference>
<dbReference type="SUPFAM" id="SSF58104">
    <property type="entry name" value="Methyl-accepting chemotaxis protein (MCP) signaling domain"/>
    <property type="match status" value="1"/>
</dbReference>
<sequence length="705" mass="77126">MKNLKNENQNLNSGKKTKMLKTKGMTISKKIILSIIITNVVIVAIIAGMMGFTLDRNIRETSRTTAANLVQSNVNSFEQDFFKVESAVSVLASSIGQRVDVDRVLQNDEAYIAEIKSDIVSELQAVGADTRISRSIYSYFNVDMFGREIDMWVLNEGGSYTLQDSFGLEYYSAEYYEWYNKPIDTKKALWTFPYISEDGNLISSYVNPIIKDGQAIGIVGMDFYLDDIEKTLSEITLFDTGYLFLMHPDGRIIYHPELEIETNITTVGDYSSILEEINEKKSGVLTYDDVRGIKTISAYSQLENGWIIASNIPENEVFKLLRTILITMLIIAVLAIAVSIIVASIIGRSISKPIIEVVSAVDKIKDGDFTVSVNTKSNDETKILSDSINEMISNVKNLIKSTKDVSITMVEEASSLAAMSEEASATANQVENTVNEISKGTNDAAMDSESSANLASSMDEKFKSLTKSSDAMRENAEQAMEINKEGASVLNLLKEKSEISITSNKKVSDAVNNLDAKTKQISEIISTITSITEQTNLLALNASIEAARAGNAGKGFAVVADEIRKLADSSAMAAKEIAQIVTNIQNESKETVSVIGEVAKITEEQGEAVVNVDEALSKIFKSVESIVNQIGNVSNQLMEVDEDKNNIVLAIDNISAVTEEIAASSQEVSASMSEQTKAVEEVAISAEKLNELSSRLNENISIFKV</sequence>
<dbReference type="InterPro" id="IPR004089">
    <property type="entry name" value="MCPsignal_dom"/>
</dbReference>
<dbReference type="InterPro" id="IPR003660">
    <property type="entry name" value="HAMP_dom"/>
</dbReference>
<dbReference type="PANTHER" id="PTHR32089">
    <property type="entry name" value="METHYL-ACCEPTING CHEMOTAXIS PROTEIN MCPB"/>
    <property type="match status" value="1"/>
</dbReference>
<dbReference type="Proteomes" id="UP001314903">
    <property type="component" value="Unassembled WGS sequence"/>
</dbReference>
<evidence type="ECO:0000256" key="9">
    <source>
        <dbReference type="PROSITE-ProRule" id="PRU00284"/>
    </source>
</evidence>
<dbReference type="EMBL" id="JAGGLI010000007">
    <property type="protein sequence ID" value="MBP2027071.1"/>
    <property type="molecule type" value="Genomic_DNA"/>
</dbReference>
<evidence type="ECO:0000313" key="14">
    <source>
        <dbReference type="Proteomes" id="UP001314903"/>
    </source>
</evidence>
<dbReference type="PANTHER" id="PTHR32089:SF112">
    <property type="entry name" value="LYSOZYME-LIKE PROTEIN-RELATED"/>
    <property type="match status" value="1"/>
</dbReference>
<feature type="transmembrane region" description="Helical" evidence="10">
    <location>
        <begin position="324"/>
        <end position="346"/>
    </location>
</feature>
<keyword evidence="14" id="KW-1185">Reference proteome</keyword>
<dbReference type="CDD" id="cd11386">
    <property type="entry name" value="MCP_signal"/>
    <property type="match status" value="1"/>
</dbReference>
<evidence type="ECO:0000259" key="12">
    <source>
        <dbReference type="PROSITE" id="PS50885"/>
    </source>
</evidence>
<feature type="domain" description="HAMP" evidence="12">
    <location>
        <begin position="348"/>
        <end position="400"/>
    </location>
</feature>
<evidence type="ECO:0000256" key="7">
    <source>
        <dbReference type="ARBA" id="ARBA00023224"/>
    </source>
</evidence>
<dbReference type="Gene3D" id="3.30.450.20">
    <property type="entry name" value="PAS domain"/>
    <property type="match status" value="1"/>
</dbReference>
<keyword evidence="6 10" id="KW-0472">Membrane</keyword>
<evidence type="ECO:0000256" key="4">
    <source>
        <dbReference type="ARBA" id="ARBA00022692"/>
    </source>
</evidence>
<reference evidence="13 14" key="1">
    <citation type="submission" date="2021-03" db="EMBL/GenBank/DDBJ databases">
        <title>Genomic Encyclopedia of Type Strains, Phase IV (KMG-IV): sequencing the most valuable type-strain genomes for metagenomic binning, comparative biology and taxonomic classification.</title>
        <authorList>
            <person name="Goeker M."/>
        </authorList>
    </citation>
    <scope>NUCLEOTIDE SEQUENCE [LARGE SCALE GENOMIC DNA]</scope>
    <source>
        <strain evidence="13 14">DSM 27512</strain>
    </source>
</reference>
<proteinExistence type="inferred from homology"/>
<evidence type="ECO:0000256" key="1">
    <source>
        <dbReference type="ARBA" id="ARBA00004651"/>
    </source>
</evidence>
<comment type="subcellular location">
    <subcellularLocation>
        <location evidence="1">Cell membrane</location>
        <topology evidence="1">Multi-pass membrane protein</topology>
    </subcellularLocation>
</comment>
<evidence type="ECO:0000256" key="10">
    <source>
        <dbReference type="SAM" id="Phobius"/>
    </source>
</evidence>
<comment type="caution">
    <text evidence="13">The sequence shown here is derived from an EMBL/GenBank/DDBJ whole genome shotgun (WGS) entry which is preliminary data.</text>
</comment>
<evidence type="ECO:0000256" key="8">
    <source>
        <dbReference type="ARBA" id="ARBA00029447"/>
    </source>
</evidence>
<keyword evidence="2" id="KW-1003">Cell membrane</keyword>
<gene>
    <name evidence="13" type="ORF">J2Z35_000865</name>
</gene>
<comment type="similarity">
    <text evidence="8">Belongs to the methyl-accepting chemotaxis (MCP) protein family.</text>
</comment>
<dbReference type="InterPro" id="IPR033479">
    <property type="entry name" value="dCache_1"/>
</dbReference>
<evidence type="ECO:0000256" key="3">
    <source>
        <dbReference type="ARBA" id="ARBA00022500"/>
    </source>
</evidence>
<feature type="transmembrane region" description="Helical" evidence="10">
    <location>
        <begin position="31"/>
        <end position="54"/>
    </location>
</feature>
<keyword evidence="7 9" id="KW-0807">Transducer</keyword>
<accession>A0ABS4KH11</accession>
<dbReference type="RefSeq" id="WP_209659764.1">
    <property type="nucleotide sequence ID" value="NZ_JAGGLI010000007.1"/>
</dbReference>